<comment type="caution">
    <text evidence="6">The sequence shown here is derived from an EMBL/GenBank/DDBJ whole genome shotgun (WGS) entry which is preliminary data.</text>
</comment>
<evidence type="ECO:0000256" key="1">
    <source>
        <dbReference type="ARBA" id="ARBA00010062"/>
    </source>
</evidence>
<gene>
    <name evidence="6" type="ORF">DC363_13010</name>
</gene>
<dbReference type="Pfam" id="PF13458">
    <property type="entry name" value="Peripla_BP_6"/>
    <property type="match status" value="1"/>
</dbReference>
<evidence type="ECO:0000256" key="2">
    <source>
        <dbReference type="ARBA" id="ARBA00022729"/>
    </source>
</evidence>
<dbReference type="Gene3D" id="3.40.50.2300">
    <property type="match status" value="2"/>
</dbReference>
<dbReference type="OrthoDB" id="9803275at2"/>
<keyword evidence="3" id="KW-0029">Amino-acid transport</keyword>
<feature type="chain" id="PRO_5015774290" evidence="4">
    <location>
        <begin position="29"/>
        <end position="402"/>
    </location>
</feature>
<evidence type="ECO:0000259" key="5">
    <source>
        <dbReference type="Pfam" id="PF13458"/>
    </source>
</evidence>
<dbReference type="InterPro" id="IPR028081">
    <property type="entry name" value="Leu-bd"/>
</dbReference>
<dbReference type="Proteomes" id="UP000244817">
    <property type="component" value="Unassembled WGS sequence"/>
</dbReference>
<comment type="similarity">
    <text evidence="1">Belongs to the leucine-binding protein family.</text>
</comment>
<evidence type="ECO:0000256" key="4">
    <source>
        <dbReference type="SAM" id="SignalP"/>
    </source>
</evidence>
<dbReference type="EMBL" id="QCYG01000008">
    <property type="protein sequence ID" value="PVA05742.1"/>
    <property type="molecule type" value="Genomic_DNA"/>
</dbReference>
<dbReference type="PANTHER" id="PTHR30483:SF6">
    <property type="entry name" value="PERIPLASMIC BINDING PROTEIN OF ABC TRANSPORTER FOR NATURAL AMINO ACIDS"/>
    <property type="match status" value="1"/>
</dbReference>
<evidence type="ECO:0000313" key="6">
    <source>
        <dbReference type="EMBL" id="PVA05742.1"/>
    </source>
</evidence>
<reference evidence="6 7" key="1">
    <citation type="submission" date="2018-04" db="EMBL/GenBank/DDBJ databases">
        <title>Pelagivirga bohaiensis gen. nov., sp. nov., a bacterium isolated from the Bohai Sea.</title>
        <authorList>
            <person name="Ji X."/>
        </authorList>
    </citation>
    <scope>NUCLEOTIDE SEQUENCE [LARGE SCALE GENOMIC DNA]</scope>
    <source>
        <strain evidence="6 7">BH-SD16</strain>
    </source>
</reference>
<dbReference type="AlphaFoldDB" id="A0A2T7FUB9"/>
<dbReference type="InterPro" id="IPR051010">
    <property type="entry name" value="BCAA_transport"/>
</dbReference>
<dbReference type="RefSeq" id="WP_108641595.1">
    <property type="nucleotide sequence ID" value="NZ_QCYG01000008.1"/>
</dbReference>
<proteinExistence type="inferred from homology"/>
<organism evidence="6 7">
    <name type="scientific">Thalassorhabdomicrobium marinisediminis</name>
    <dbReference type="NCBI Taxonomy" id="2170577"/>
    <lineage>
        <taxon>Bacteria</taxon>
        <taxon>Pseudomonadati</taxon>
        <taxon>Pseudomonadota</taxon>
        <taxon>Alphaproteobacteria</taxon>
        <taxon>Rhodobacterales</taxon>
        <taxon>Paracoccaceae</taxon>
        <taxon>Thalassorhabdomicrobium</taxon>
    </lineage>
</organism>
<feature type="signal peptide" evidence="4">
    <location>
        <begin position="1"/>
        <end position="28"/>
    </location>
</feature>
<evidence type="ECO:0000256" key="3">
    <source>
        <dbReference type="ARBA" id="ARBA00022970"/>
    </source>
</evidence>
<keyword evidence="7" id="KW-1185">Reference proteome</keyword>
<feature type="domain" description="Leucine-binding protein" evidence="5">
    <location>
        <begin position="34"/>
        <end position="376"/>
    </location>
</feature>
<keyword evidence="3" id="KW-0813">Transport</keyword>
<dbReference type="InterPro" id="IPR028082">
    <property type="entry name" value="Peripla_BP_I"/>
</dbReference>
<accession>A0A2T7FUB9</accession>
<evidence type="ECO:0000313" key="7">
    <source>
        <dbReference type="Proteomes" id="UP000244817"/>
    </source>
</evidence>
<protein>
    <submittedName>
        <fullName evidence="6">Branched-chain amino acid ABC transporter substrate-binding protein</fullName>
    </submittedName>
</protein>
<dbReference type="GO" id="GO:0006865">
    <property type="term" value="P:amino acid transport"/>
    <property type="evidence" value="ECO:0007669"/>
    <property type="project" value="UniProtKB-KW"/>
</dbReference>
<dbReference type="SUPFAM" id="SSF53822">
    <property type="entry name" value="Periplasmic binding protein-like I"/>
    <property type="match status" value="1"/>
</dbReference>
<sequence>MTRLATKLHSYTAIGAAVLALGAGSASAQDEPFQMGALVSITGGGAAIGTAASMGWELAVEQLNESGGILGRQVELTIADSETDPTHGVSEARRLVENVGIEGMVGPVTSQETIPVTTVLTEGNIAQITTAASPTLTPELAPYHFSNSPTGLNQMIANIKYAIEELGAENIALISDNGGMSQAAAAEIAAYLEELGHPLVEVQEFAFRAEDMTPQIFSMRRSEADAVLLINSLVDDTRKFLQNREEIGWDVPVLGSLTLTNYAVGIARDLGEEVFEDVYSVQFSGMSYCEGDPVGESAFAKFAARANETYPDLASVGGPSGIAPYYVEPFILAQAIEGAGTTDGAEVAAWIEANAAEIDNMLGTFGASDENHFLPSADAMVVVRNPYQQREDGLVERILCDD</sequence>
<keyword evidence="2 4" id="KW-0732">Signal</keyword>
<dbReference type="PANTHER" id="PTHR30483">
    <property type="entry name" value="LEUCINE-SPECIFIC-BINDING PROTEIN"/>
    <property type="match status" value="1"/>
</dbReference>
<name>A0A2T7FUB9_9RHOB</name>